<feature type="region of interest" description="Disordered" evidence="1">
    <location>
        <begin position="1137"/>
        <end position="1176"/>
    </location>
</feature>
<feature type="compositionally biased region" description="Basic and acidic residues" evidence="1">
    <location>
        <begin position="1561"/>
        <end position="1573"/>
    </location>
</feature>
<comment type="caution">
    <text evidence="3">The sequence shown here is derived from an EMBL/GenBank/DDBJ whole genome shotgun (WGS) entry which is preliminary data.</text>
</comment>
<feature type="compositionally biased region" description="Polar residues" evidence="1">
    <location>
        <begin position="1794"/>
        <end position="1803"/>
    </location>
</feature>
<feature type="compositionally biased region" description="Low complexity" evidence="1">
    <location>
        <begin position="1290"/>
        <end position="1303"/>
    </location>
</feature>
<dbReference type="EMBL" id="SJPK01000004">
    <property type="protein sequence ID" value="TWT67296.1"/>
    <property type="molecule type" value="Genomic_DNA"/>
</dbReference>
<feature type="compositionally biased region" description="Low complexity" evidence="1">
    <location>
        <begin position="1137"/>
        <end position="1153"/>
    </location>
</feature>
<feature type="region of interest" description="Disordered" evidence="1">
    <location>
        <begin position="1439"/>
        <end position="1600"/>
    </location>
</feature>
<feature type="compositionally biased region" description="Gly residues" evidence="1">
    <location>
        <begin position="1828"/>
        <end position="1840"/>
    </location>
</feature>
<feature type="compositionally biased region" description="Basic and acidic residues" evidence="1">
    <location>
        <begin position="1273"/>
        <end position="1289"/>
    </location>
</feature>
<feature type="compositionally biased region" description="Basic and acidic residues" evidence="1">
    <location>
        <begin position="1530"/>
        <end position="1552"/>
    </location>
</feature>
<keyword evidence="2" id="KW-0812">Transmembrane</keyword>
<evidence type="ECO:0000256" key="2">
    <source>
        <dbReference type="SAM" id="Phobius"/>
    </source>
</evidence>
<feature type="transmembrane region" description="Helical" evidence="2">
    <location>
        <begin position="178"/>
        <end position="199"/>
    </location>
</feature>
<evidence type="ECO:0000313" key="3">
    <source>
        <dbReference type="EMBL" id="TWT67296.1"/>
    </source>
</evidence>
<feature type="region of interest" description="Disordered" evidence="1">
    <location>
        <begin position="1262"/>
        <end position="1303"/>
    </location>
</feature>
<feature type="transmembrane region" description="Helical" evidence="2">
    <location>
        <begin position="84"/>
        <end position="105"/>
    </location>
</feature>
<dbReference type="Proteomes" id="UP000318053">
    <property type="component" value="Unassembled WGS sequence"/>
</dbReference>
<feature type="compositionally biased region" description="Low complexity" evidence="1">
    <location>
        <begin position="1809"/>
        <end position="1827"/>
    </location>
</feature>
<feature type="compositionally biased region" description="Polar residues" evidence="1">
    <location>
        <begin position="903"/>
        <end position="916"/>
    </location>
</feature>
<feature type="compositionally biased region" description="Low complexity" evidence="1">
    <location>
        <begin position="1841"/>
        <end position="1863"/>
    </location>
</feature>
<gene>
    <name evidence="3" type="ORF">CA85_21460</name>
</gene>
<accession>A0A5C5XVE7</accession>
<feature type="compositionally biased region" description="Basic and acidic residues" evidence="1">
    <location>
        <begin position="1439"/>
        <end position="1470"/>
    </location>
</feature>
<feature type="compositionally biased region" description="Basic and acidic residues" evidence="1">
    <location>
        <begin position="1700"/>
        <end position="1718"/>
    </location>
</feature>
<feature type="region of interest" description="Disordered" evidence="1">
    <location>
        <begin position="1220"/>
        <end position="1244"/>
    </location>
</feature>
<name>A0A5C5XVE7_9BACT</name>
<feature type="transmembrane region" description="Helical" evidence="2">
    <location>
        <begin position="57"/>
        <end position="78"/>
    </location>
</feature>
<feature type="compositionally biased region" description="Basic and acidic residues" evidence="1">
    <location>
        <begin position="1659"/>
        <end position="1669"/>
    </location>
</feature>
<keyword evidence="2" id="KW-0472">Membrane</keyword>
<feature type="region of interest" description="Disordered" evidence="1">
    <location>
        <begin position="1621"/>
        <end position="1780"/>
    </location>
</feature>
<feature type="compositionally biased region" description="Basic and acidic residues" evidence="1">
    <location>
        <begin position="1582"/>
        <end position="1592"/>
    </location>
</feature>
<dbReference type="RefSeq" id="WP_146391198.1">
    <property type="nucleotide sequence ID" value="NZ_SJPK01000004.1"/>
</dbReference>
<organism evidence="3 4">
    <name type="scientific">Allorhodopirellula solitaria</name>
    <dbReference type="NCBI Taxonomy" id="2527987"/>
    <lineage>
        <taxon>Bacteria</taxon>
        <taxon>Pseudomonadati</taxon>
        <taxon>Planctomycetota</taxon>
        <taxon>Planctomycetia</taxon>
        <taxon>Pirellulales</taxon>
        <taxon>Pirellulaceae</taxon>
        <taxon>Allorhodopirellula</taxon>
    </lineage>
</organism>
<feature type="region of interest" description="Disordered" evidence="1">
    <location>
        <begin position="894"/>
        <end position="917"/>
    </location>
</feature>
<feature type="compositionally biased region" description="Low complexity" evidence="1">
    <location>
        <begin position="1963"/>
        <end position="1975"/>
    </location>
</feature>
<keyword evidence="4" id="KW-1185">Reference proteome</keyword>
<feature type="region of interest" description="Disordered" evidence="1">
    <location>
        <begin position="257"/>
        <end position="297"/>
    </location>
</feature>
<proteinExistence type="predicted"/>
<dbReference type="OrthoDB" id="219309at2"/>
<protein>
    <submittedName>
        <fullName evidence="3">Uncharacterized protein</fullName>
    </submittedName>
</protein>
<feature type="region of interest" description="Disordered" evidence="1">
    <location>
        <begin position="1794"/>
        <end position="1926"/>
    </location>
</feature>
<sequence length="1982" mass="217161" precursor="true">MSSTGASTSSGNSMLLTPEDRSARAGAAMSPPASSEMLPPTRSAIERFASRRARLQFCRGVAIGIVCFLAGMFLLMTIDYFWSLSIPLRTMGALLVDITALAIAWRCGIRESRQRDWAAIARSMEAATPPLRERLLSAVELEDPRHANGSVAFRSSLQSGVAGQLSSLDIREMLPWRLVRTSLAVAAGLIAAIALLSLIPSLQLPRRFARAFVPMAPIQRASITQLEITAPRPASKSVAEGDLIAVAAEVRKRGRGEVQLQWQSDDGRSGRLPMSPRANWSTEHAPPPETETEREESAAAEFYAVNLQVDQSVVHYRVLAGDAETRWHRLTPMPRPRVVSYTKRYRFPTYAKLPDAESTEEYGDLEALIGTSAEVIVEFDQPVRNAQVYFGEHGQDTGIAMQSVQDDPTRFRFEVAIQTPGSFRVDAVSLHSELSNPFLPRCAIDPVADRSPTALWSASIPKRQIASSAAVLVLPGRIDDDLPMDRYVVESIIDSGPIREQVIALDPASTEQETQWDLDLMKIGGNGGDGQALPTGTLVRARLVALDRAGKRGESDWRFIYVADEQFDPNRHTSLYVWQGIATKLTSWFTDLQEFSRRMKSAVDEAKEVEDAGSEAYAPAPEWMEELAGLEQRWHDIAGEMDPAVLQAFARQLGPDDMPVEPRTLAELIVRSTDSVAVDQLSLMDRLATNVLGDLQNAVAAWRLAADIGDPLIEYDQKHVVSEVAAAIRKAESPGSRVRELPSRLLAVDLAEALAVDWHAIGRQAEMLADPDSAVPIERLPGQADLLAERLRQVEAMIARVEKDLPEETIRHLRNFRSFLAESTFRIEQAVEKLQLDRNPNVEQDFRESIGKLSHDIRQHHVGSFAHGSTFSQIAAAVRDLGRDDQQAREAVKQLGRDGREWQVSQSRIDRAQNQPDSDEILPIAAQEKLRRFVFTTQLDELIARYDRAESRERIRADMQVATATDLRLVRRVAEQVTKDGLATASKESLGDLFSLIEDAAMTLESGNQIMRLTGQLQNIADRERYGDDRADHAVVQGVRLEHYQVFSELPLKQLGDAGIDRSLIQDLQDTRRGTEFSQAREWMTRRRYDPPPFVSAAAPVQSLVSRLREAIPVIEDAMVDARQTLRDLLPTTSELASEAAEAAERQQGGSQEDAAASDTQSAESEGEENASPPSLEDLQAKVDRLAEDLVERADQANLAETAERDLAHDADAALQKIQQQMEAVAAPQGQPETQPARAQKNESLQQLAETLNTTAAHFAAADAGEDVSQTRQELRENLPSDALQDSREQASSSSELAQASPEELLRRLEQKLQRDPPMQADLSEISRRTVADVEQAVRAAAEQEERLQRDLEKAGPALLEQKKRLRDQLRSLTDQSRSVAKFWLDAAERASAQSDHQSAREAISDLRRELGESADQADRVQNDDALLKEIQAASEQLRDSLQHVAEESRELSEEAETMRSQESHPNERARRGRAKQLEASQRRAQNEWIKSLDRQTPRWRQRRDEADRRVHQAEQQEREAEEQLQQAEQRVKQKPDQEWLQDKVDETRQRVAEAANAAEAAKETREAADRAEQQAASFTDATKKQSVEEITAKNPNAELLARASEISRRELQRLAAEAKQLVERSQAAERPQPRQSSAQWLAKTQADTGRAASQAAEDLQRAARHEQRLGNAEGAEQLAAAAESLQETVDSVVEQAQLELDRAAQAESPESRREPAGEAHQNLGVAADQLKDHAAGLSGLSSSIPAVNADPDGAPERSPTGGVSEKTGTAADANRSEKLARVLDELDRAVFGSTASEASASDGSAPDGGASEEQGSGESGSAEQSSGGSGGESSSGGSGKPSSSPAAASPTLAEAAQQAARRLAAERQQRLRQIAASGKPGAQDGDQPSGDQPGRPGSQSGDSFVMPSGGLLSIDGEPRSDGQWGALRERASEDMIQDRKTSVPLSYRGAIDAYFQTIAGEAARAGGRAPESRSNPAEGGP</sequence>
<evidence type="ECO:0000313" key="4">
    <source>
        <dbReference type="Proteomes" id="UP000318053"/>
    </source>
</evidence>
<feature type="compositionally biased region" description="Low complexity" evidence="1">
    <location>
        <begin position="1673"/>
        <end position="1688"/>
    </location>
</feature>
<reference evidence="3 4" key="1">
    <citation type="submission" date="2019-02" db="EMBL/GenBank/DDBJ databases">
        <title>Deep-cultivation of Planctomycetes and their phenomic and genomic characterization uncovers novel biology.</title>
        <authorList>
            <person name="Wiegand S."/>
            <person name="Jogler M."/>
            <person name="Boedeker C."/>
            <person name="Pinto D."/>
            <person name="Vollmers J."/>
            <person name="Rivas-Marin E."/>
            <person name="Kohn T."/>
            <person name="Peeters S.H."/>
            <person name="Heuer A."/>
            <person name="Rast P."/>
            <person name="Oberbeckmann S."/>
            <person name="Bunk B."/>
            <person name="Jeske O."/>
            <person name="Meyerdierks A."/>
            <person name="Storesund J.E."/>
            <person name="Kallscheuer N."/>
            <person name="Luecker S."/>
            <person name="Lage O.M."/>
            <person name="Pohl T."/>
            <person name="Merkel B.J."/>
            <person name="Hornburger P."/>
            <person name="Mueller R.-W."/>
            <person name="Bruemmer F."/>
            <person name="Labrenz M."/>
            <person name="Spormann A.M."/>
            <person name="Op Den Camp H."/>
            <person name="Overmann J."/>
            <person name="Amann R."/>
            <person name="Jetten M.S.M."/>
            <person name="Mascher T."/>
            <person name="Medema M.H."/>
            <person name="Devos D.P."/>
            <person name="Kaster A.-K."/>
            <person name="Ovreas L."/>
            <person name="Rohde M."/>
            <person name="Galperin M.Y."/>
            <person name="Jogler C."/>
        </authorList>
    </citation>
    <scope>NUCLEOTIDE SEQUENCE [LARGE SCALE GENOMIC DNA]</scope>
    <source>
        <strain evidence="3 4">CA85</strain>
    </source>
</reference>
<feature type="compositionally biased region" description="Basic and acidic residues" evidence="1">
    <location>
        <begin position="1481"/>
        <end position="1519"/>
    </location>
</feature>
<feature type="region of interest" description="Disordered" evidence="1">
    <location>
        <begin position="1963"/>
        <end position="1982"/>
    </location>
</feature>
<evidence type="ECO:0000256" key="1">
    <source>
        <dbReference type="SAM" id="MobiDB-lite"/>
    </source>
</evidence>
<keyword evidence="2" id="KW-1133">Transmembrane helix</keyword>